<evidence type="ECO:0000256" key="5">
    <source>
        <dbReference type="ARBA" id="ARBA00023136"/>
    </source>
</evidence>
<keyword evidence="3 7" id="KW-0812">Transmembrane</keyword>
<comment type="caution">
    <text evidence="8">The sequence shown here is derived from an EMBL/GenBank/DDBJ whole genome shotgun (WGS) entry which is preliminary data.</text>
</comment>
<reference evidence="8 9" key="1">
    <citation type="submission" date="2020-08" db="EMBL/GenBank/DDBJ databases">
        <title>Genomic Encyclopedia of Type Strains, Phase IV (KMG-IV): sequencing the most valuable type-strain genomes for metagenomic binning, comparative biology and taxonomic classification.</title>
        <authorList>
            <person name="Goeker M."/>
        </authorList>
    </citation>
    <scope>NUCLEOTIDE SEQUENCE [LARGE SCALE GENOMIC DNA]</scope>
    <source>
        <strain evidence="8 9">YIM 65646</strain>
    </source>
</reference>
<feature type="transmembrane region" description="Helical" evidence="7">
    <location>
        <begin position="241"/>
        <end position="262"/>
    </location>
</feature>
<evidence type="ECO:0000313" key="8">
    <source>
        <dbReference type="EMBL" id="MBB6039782.1"/>
    </source>
</evidence>
<feature type="region of interest" description="Disordered" evidence="6">
    <location>
        <begin position="284"/>
        <end position="303"/>
    </location>
</feature>
<sequence>MKIWGVVKSTVKEFADDNLTDRAAALTYYGVLSIFPGLLVMVSVFGMLGQSATQPLIDQLGAIAPGPARDLLTQGAHGIQDSGGAPVVFIVGLVTALWAASGYIGAFIRASNVVYDVPEGRPFWKTVPLQLLLTVIVGVMLAICGLIVVFTGPAAEWAGAKLGFGGAAVSGWNIAKWPVLVLLVSLIFGLLYWASPNARVGRFRLVSAGSLLAVVLWIVASAGFGLYAANFGSYDKTYGTLGGVIVFFVWLWISNCAVLLGLEFDAELRRAKAVDDGLRPADAEPFVELRDEDKVEPRAPVPE</sequence>
<dbReference type="NCBIfam" id="TIGR00765">
    <property type="entry name" value="yihY_not_rbn"/>
    <property type="match status" value="1"/>
</dbReference>
<keyword evidence="9" id="KW-1185">Reference proteome</keyword>
<evidence type="ECO:0000256" key="4">
    <source>
        <dbReference type="ARBA" id="ARBA00022989"/>
    </source>
</evidence>
<dbReference type="AlphaFoldDB" id="A0A841G1Z0"/>
<comment type="subcellular location">
    <subcellularLocation>
        <location evidence="1">Cell membrane</location>
        <topology evidence="1">Multi-pass membrane protein</topology>
    </subcellularLocation>
</comment>
<dbReference type="PIRSF" id="PIRSF035875">
    <property type="entry name" value="RNase_BN"/>
    <property type="match status" value="1"/>
</dbReference>
<proteinExistence type="predicted"/>
<accession>A0A841G1Z0</accession>
<keyword evidence="2" id="KW-1003">Cell membrane</keyword>
<evidence type="ECO:0000256" key="3">
    <source>
        <dbReference type="ARBA" id="ARBA00022692"/>
    </source>
</evidence>
<keyword evidence="4 7" id="KW-1133">Transmembrane helix</keyword>
<name>A0A841G1Z0_9ACTN</name>
<protein>
    <submittedName>
        <fullName evidence="8">Membrane protein</fullName>
    </submittedName>
</protein>
<organism evidence="8 9">
    <name type="scientific">Phytomonospora endophytica</name>
    <dbReference type="NCBI Taxonomy" id="714109"/>
    <lineage>
        <taxon>Bacteria</taxon>
        <taxon>Bacillati</taxon>
        <taxon>Actinomycetota</taxon>
        <taxon>Actinomycetes</taxon>
        <taxon>Micromonosporales</taxon>
        <taxon>Micromonosporaceae</taxon>
        <taxon>Phytomonospora</taxon>
    </lineage>
</organism>
<dbReference type="InterPro" id="IPR017039">
    <property type="entry name" value="Virul_fac_BrkB"/>
</dbReference>
<gene>
    <name evidence="8" type="ORF">HNR73_007680</name>
</gene>
<keyword evidence="5 7" id="KW-0472">Membrane</keyword>
<dbReference type="GO" id="GO:0005886">
    <property type="term" value="C:plasma membrane"/>
    <property type="evidence" value="ECO:0007669"/>
    <property type="project" value="UniProtKB-SubCell"/>
</dbReference>
<feature type="transmembrane region" description="Helical" evidence="7">
    <location>
        <begin position="205"/>
        <end position="229"/>
    </location>
</feature>
<evidence type="ECO:0000256" key="2">
    <source>
        <dbReference type="ARBA" id="ARBA00022475"/>
    </source>
</evidence>
<dbReference type="EMBL" id="JACHGT010000025">
    <property type="protein sequence ID" value="MBB6039782.1"/>
    <property type="molecule type" value="Genomic_DNA"/>
</dbReference>
<dbReference type="Proteomes" id="UP000548476">
    <property type="component" value="Unassembled WGS sequence"/>
</dbReference>
<dbReference type="RefSeq" id="WP_184792859.1">
    <property type="nucleotide sequence ID" value="NZ_BONT01000101.1"/>
</dbReference>
<feature type="compositionally biased region" description="Basic and acidic residues" evidence="6">
    <location>
        <begin position="284"/>
        <end position="297"/>
    </location>
</feature>
<dbReference type="PANTHER" id="PTHR30213:SF0">
    <property type="entry name" value="UPF0761 MEMBRANE PROTEIN YIHY"/>
    <property type="match status" value="1"/>
</dbReference>
<dbReference type="PANTHER" id="PTHR30213">
    <property type="entry name" value="INNER MEMBRANE PROTEIN YHJD"/>
    <property type="match status" value="1"/>
</dbReference>
<feature type="transmembrane region" description="Helical" evidence="7">
    <location>
        <begin position="87"/>
        <end position="108"/>
    </location>
</feature>
<feature type="transmembrane region" description="Helical" evidence="7">
    <location>
        <begin position="129"/>
        <end position="154"/>
    </location>
</feature>
<evidence type="ECO:0000313" key="9">
    <source>
        <dbReference type="Proteomes" id="UP000548476"/>
    </source>
</evidence>
<feature type="transmembrane region" description="Helical" evidence="7">
    <location>
        <begin position="26"/>
        <end position="48"/>
    </location>
</feature>
<evidence type="ECO:0000256" key="7">
    <source>
        <dbReference type="SAM" id="Phobius"/>
    </source>
</evidence>
<evidence type="ECO:0000256" key="6">
    <source>
        <dbReference type="SAM" id="MobiDB-lite"/>
    </source>
</evidence>
<dbReference type="Pfam" id="PF03631">
    <property type="entry name" value="Virul_fac_BrkB"/>
    <property type="match status" value="1"/>
</dbReference>
<evidence type="ECO:0000256" key="1">
    <source>
        <dbReference type="ARBA" id="ARBA00004651"/>
    </source>
</evidence>
<feature type="transmembrane region" description="Helical" evidence="7">
    <location>
        <begin position="174"/>
        <end position="193"/>
    </location>
</feature>